<keyword evidence="1" id="KW-0472">Membrane</keyword>
<protein>
    <submittedName>
        <fullName evidence="2">Uncharacterized protein</fullName>
    </submittedName>
</protein>
<dbReference type="Proteomes" id="UP000013307">
    <property type="component" value="Chromosome"/>
</dbReference>
<dbReference type="KEGG" id="ast:Asulf_01055"/>
<accession>N0BKM4</accession>
<reference evidence="2 3" key="1">
    <citation type="journal article" date="2013" name="Genome Announc.">
        <title>Complete Genome Sequence of the Thermophilic and Facultatively Chemolithoautotrophic Sulfate Reducer Archaeoglobus sulfaticallidus Strain PM70-1T.</title>
        <authorList>
            <person name="Stokke R."/>
            <person name="Hocking W.P."/>
            <person name="Steinsbu B.O."/>
            <person name="Steen I.H."/>
        </authorList>
    </citation>
    <scope>NUCLEOTIDE SEQUENCE [LARGE SCALE GENOMIC DNA]</scope>
    <source>
        <strain evidence="2">PM70-1</strain>
    </source>
</reference>
<dbReference type="RefSeq" id="WP_015590654.1">
    <property type="nucleotide sequence ID" value="NC_021169.1"/>
</dbReference>
<dbReference type="AlphaFoldDB" id="N0BKM4"/>
<organism evidence="2 3">
    <name type="scientific">Archaeoglobus sulfaticallidus PM70-1</name>
    <dbReference type="NCBI Taxonomy" id="387631"/>
    <lineage>
        <taxon>Archaea</taxon>
        <taxon>Methanobacteriati</taxon>
        <taxon>Methanobacteriota</taxon>
        <taxon>Archaeoglobi</taxon>
        <taxon>Archaeoglobales</taxon>
        <taxon>Archaeoglobaceae</taxon>
        <taxon>Archaeoglobus</taxon>
    </lineage>
</organism>
<sequence>MSDGRKDEREEIIKSLEKTSISTYTLMSFFATFIVAYYISHSYVASFIISSLVALAVLQYFRKRGVLKA</sequence>
<keyword evidence="3" id="KW-1185">Reference proteome</keyword>
<proteinExistence type="predicted"/>
<feature type="transmembrane region" description="Helical" evidence="1">
    <location>
        <begin position="21"/>
        <end position="39"/>
    </location>
</feature>
<evidence type="ECO:0000313" key="3">
    <source>
        <dbReference type="Proteomes" id="UP000013307"/>
    </source>
</evidence>
<evidence type="ECO:0000256" key="1">
    <source>
        <dbReference type="SAM" id="Phobius"/>
    </source>
</evidence>
<name>N0BKM4_9EURY</name>
<feature type="transmembrane region" description="Helical" evidence="1">
    <location>
        <begin position="45"/>
        <end position="61"/>
    </location>
</feature>
<evidence type="ECO:0000313" key="2">
    <source>
        <dbReference type="EMBL" id="AGK61056.1"/>
    </source>
</evidence>
<dbReference type="GeneID" id="15392696"/>
<dbReference type="STRING" id="387631.Asulf_01055"/>
<keyword evidence="1" id="KW-0812">Transmembrane</keyword>
<dbReference type="EMBL" id="CP005290">
    <property type="protein sequence ID" value="AGK61056.1"/>
    <property type="molecule type" value="Genomic_DNA"/>
</dbReference>
<dbReference type="HOGENOM" id="CLU_2765823_0_0_2"/>
<gene>
    <name evidence="2" type="ORF">Asulf_01055</name>
</gene>
<keyword evidence="1" id="KW-1133">Transmembrane helix</keyword>